<keyword evidence="2" id="KW-1185">Reference proteome</keyword>
<name>A0AAV7HGD7_DENCH</name>
<dbReference type="AlphaFoldDB" id="A0AAV7HGD7"/>
<evidence type="ECO:0000313" key="2">
    <source>
        <dbReference type="Proteomes" id="UP000775213"/>
    </source>
</evidence>
<comment type="caution">
    <text evidence="1">The sequence shown here is derived from an EMBL/GenBank/DDBJ whole genome shotgun (WGS) entry which is preliminary data.</text>
</comment>
<protein>
    <submittedName>
        <fullName evidence="1">Uncharacterized protein</fullName>
    </submittedName>
</protein>
<sequence>MVVIGGGGGGRRHVVVTGGGGGGGSCDRWWPTVVVGGGRRWSASGGGGRVLPSCFFGSFFAIRLRSFDDVPSCRIGSHYILIGSNDGRSFAVKNITASELAGFGVGALLLCATISAPKVDAFIAASQRRSLGMCKKCGDLRMIACLSCKGSGLVRKEGLFGFSMVDNLYQLFQDDGIKSSFVKCSKCLSKGRLPCPECSKTV</sequence>
<dbReference type="PANTHER" id="PTHR37760">
    <property type="entry name" value="CHAPERONE"/>
    <property type="match status" value="1"/>
</dbReference>
<dbReference type="Proteomes" id="UP000775213">
    <property type="component" value="Unassembled WGS sequence"/>
</dbReference>
<accession>A0AAV7HGD7</accession>
<gene>
    <name evidence="1" type="ORF">IEQ34_004453</name>
</gene>
<dbReference type="PANTHER" id="PTHR37760:SF1">
    <property type="entry name" value="CHAPERONE"/>
    <property type="match status" value="1"/>
</dbReference>
<dbReference type="Pfam" id="PF23733">
    <property type="entry name" value="GRXCR1-2_C"/>
    <property type="match status" value="1"/>
</dbReference>
<organism evidence="1 2">
    <name type="scientific">Dendrobium chrysotoxum</name>
    <name type="common">Orchid</name>
    <dbReference type="NCBI Taxonomy" id="161865"/>
    <lineage>
        <taxon>Eukaryota</taxon>
        <taxon>Viridiplantae</taxon>
        <taxon>Streptophyta</taxon>
        <taxon>Embryophyta</taxon>
        <taxon>Tracheophyta</taxon>
        <taxon>Spermatophyta</taxon>
        <taxon>Magnoliopsida</taxon>
        <taxon>Liliopsida</taxon>
        <taxon>Asparagales</taxon>
        <taxon>Orchidaceae</taxon>
        <taxon>Epidendroideae</taxon>
        <taxon>Malaxideae</taxon>
        <taxon>Dendrobiinae</taxon>
        <taxon>Dendrobium</taxon>
    </lineage>
</organism>
<evidence type="ECO:0000313" key="1">
    <source>
        <dbReference type="EMBL" id="KAH0467215.1"/>
    </source>
</evidence>
<proteinExistence type="predicted"/>
<dbReference type="EMBL" id="JAGFBR010000005">
    <property type="protein sequence ID" value="KAH0467215.1"/>
    <property type="molecule type" value="Genomic_DNA"/>
</dbReference>
<reference evidence="1 2" key="1">
    <citation type="journal article" date="2021" name="Hortic Res">
        <title>Chromosome-scale assembly of the Dendrobium chrysotoxum genome enhances the understanding of orchid evolution.</title>
        <authorList>
            <person name="Zhang Y."/>
            <person name="Zhang G.Q."/>
            <person name="Zhang D."/>
            <person name="Liu X.D."/>
            <person name="Xu X.Y."/>
            <person name="Sun W.H."/>
            <person name="Yu X."/>
            <person name="Zhu X."/>
            <person name="Wang Z.W."/>
            <person name="Zhao X."/>
            <person name="Zhong W.Y."/>
            <person name="Chen H."/>
            <person name="Yin W.L."/>
            <person name="Huang T."/>
            <person name="Niu S.C."/>
            <person name="Liu Z.J."/>
        </authorList>
    </citation>
    <scope>NUCLEOTIDE SEQUENCE [LARGE SCALE GENOMIC DNA]</scope>
    <source>
        <strain evidence="1">Lindl</strain>
    </source>
</reference>